<name>A0ABQ5VX47_9RHOB</name>
<sequence length="174" mass="19144">MITPTPDISTDRLILRAPVPQDWEAFRPFALSERAKGIGGPFDLGKAWRTFATEMGHWAIFGYGMWIVTRKGDDTALAMIGPWTPADWPEKEIGWMVFDPALEGTGIATEAARAAIDHAYGVLGWDTIVSYVGAGNLRSAALAEKLGAQRDETAPQPYKGETCWIYRHPKPEAP</sequence>
<dbReference type="InterPro" id="IPR016181">
    <property type="entry name" value="Acyl_CoA_acyltransferase"/>
</dbReference>
<dbReference type="PANTHER" id="PTHR43792:SF1">
    <property type="entry name" value="N-ACETYLTRANSFERASE DOMAIN-CONTAINING PROTEIN"/>
    <property type="match status" value="1"/>
</dbReference>
<dbReference type="SUPFAM" id="SSF55729">
    <property type="entry name" value="Acyl-CoA N-acyltransferases (Nat)"/>
    <property type="match status" value="1"/>
</dbReference>
<dbReference type="Proteomes" id="UP001156694">
    <property type="component" value="Unassembled WGS sequence"/>
</dbReference>
<gene>
    <name evidence="2" type="ORF">GCM10007939_21580</name>
</gene>
<comment type="caution">
    <text evidence="2">The sequence shown here is derived from an EMBL/GenBank/DDBJ whole genome shotgun (WGS) entry which is preliminary data.</text>
</comment>
<feature type="domain" description="N-acetyltransferase" evidence="1">
    <location>
        <begin position="13"/>
        <end position="171"/>
    </location>
</feature>
<keyword evidence="3" id="KW-1185">Reference proteome</keyword>
<dbReference type="EMBL" id="BSNN01000006">
    <property type="protein sequence ID" value="GLQ35874.1"/>
    <property type="molecule type" value="Genomic_DNA"/>
</dbReference>
<dbReference type="PANTHER" id="PTHR43792">
    <property type="entry name" value="GNAT FAMILY, PUTATIVE (AFU_ORTHOLOGUE AFUA_3G00765)-RELATED-RELATED"/>
    <property type="match status" value="1"/>
</dbReference>
<evidence type="ECO:0000313" key="3">
    <source>
        <dbReference type="Proteomes" id="UP001156694"/>
    </source>
</evidence>
<evidence type="ECO:0000259" key="1">
    <source>
        <dbReference type="PROSITE" id="PS51186"/>
    </source>
</evidence>
<protein>
    <submittedName>
        <fullName evidence="2">N-acetyltransferase</fullName>
    </submittedName>
</protein>
<dbReference type="InterPro" id="IPR000182">
    <property type="entry name" value="GNAT_dom"/>
</dbReference>
<dbReference type="PROSITE" id="PS51186">
    <property type="entry name" value="GNAT"/>
    <property type="match status" value="1"/>
</dbReference>
<evidence type="ECO:0000313" key="2">
    <source>
        <dbReference type="EMBL" id="GLQ35874.1"/>
    </source>
</evidence>
<dbReference type="RefSeq" id="WP_284378952.1">
    <property type="nucleotide sequence ID" value="NZ_BSNN01000006.1"/>
</dbReference>
<dbReference type="Pfam" id="PF13302">
    <property type="entry name" value="Acetyltransf_3"/>
    <property type="match status" value="1"/>
</dbReference>
<dbReference type="InterPro" id="IPR051531">
    <property type="entry name" value="N-acetyltransferase"/>
</dbReference>
<proteinExistence type="predicted"/>
<dbReference type="Gene3D" id="3.40.630.30">
    <property type="match status" value="1"/>
</dbReference>
<organism evidence="2 3">
    <name type="scientific">Amylibacter marinus</name>
    <dbReference type="NCBI Taxonomy" id="1475483"/>
    <lineage>
        <taxon>Bacteria</taxon>
        <taxon>Pseudomonadati</taxon>
        <taxon>Pseudomonadota</taxon>
        <taxon>Alphaproteobacteria</taxon>
        <taxon>Rhodobacterales</taxon>
        <taxon>Paracoccaceae</taxon>
        <taxon>Amylibacter</taxon>
    </lineage>
</organism>
<reference evidence="3" key="1">
    <citation type="journal article" date="2019" name="Int. J. Syst. Evol. Microbiol.">
        <title>The Global Catalogue of Microorganisms (GCM) 10K type strain sequencing project: providing services to taxonomists for standard genome sequencing and annotation.</title>
        <authorList>
            <consortium name="The Broad Institute Genomics Platform"/>
            <consortium name="The Broad Institute Genome Sequencing Center for Infectious Disease"/>
            <person name="Wu L."/>
            <person name="Ma J."/>
        </authorList>
    </citation>
    <scope>NUCLEOTIDE SEQUENCE [LARGE SCALE GENOMIC DNA]</scope>
    <source>
        <strain evidence="3">NBRC 110140</strain>
    </source>
</reference>
<accession>A0ABQ5VX47</accession>